<dbReference type="STRING" id="342668.A0A1B8G9C8"/>
<dbReference type="InterPro" id="IPR002347">
    <property type="entry name" value="SDR_fam"/>
</dbReference>
<reference evidence="6" key="2">
    <citation type="journal article" date="2018" name="Nat. Commun.">
        <title>Extreme sensitivity to ultraviolet light in the fungal pathogen causing white-nose syndrome of bats.</title>
        <authorList>
            <person name="Palmer J.M."/>
            <person name="Drees K.P."/>
            <person name="Foster J.T."/>
            <person name="Lindner D.L."/>
        </authorList>
    </citation>
    <scope>NUCLEOTIDE SEQUENCE [LARGE SCALE GENOMIC DNA]</scope>
    <source>
        <strain evidence="6">UAMH 10579</strain>
    </source>
</reference>
<dbReference type="AlphaFoldDB" id="A0A1B8G9C8"/>
<keyword evidence="2" id="KW-0521">NADP</keyword>
<protein>
    <submittedName>
        <fullName evidence="5">Uncharacterized protein</fullName>
    </submittedName>
</protein>
<dbReference type="PRINTS" id="PR00081">
    <property type="entry name" value="GDHRDH"/>
</dbReference>
<dbReference type="GO" id="GO:0006633">
    <property type="term" value="P:fatty acid biosynthetic process"/>
    <property type="evidence" value="ECO:0007669"/>
    <property type="project" value="TreeGrafter"/>
</dbReference>
<dbReference type="GeneID" id="28842994"/>
<dbReference type="InterPro" id="IPR020904">
    <property type="entry name" value="Sc_DH/Rdtase_CS"/>
</dbReference>
<evidence type="ECO:0000256" key="4">
    <source>
        <dbReference type="RuleBase" id="RU000363"/>
    </source>
</evidence>
<reference evidence="5 6" key="1">
    <citation type="submission" date="2016-03" db="EMBL/GenBank/DDBJ databases">
        <title>Comparative genomics of Pseudogymnoascus destructans, the fungus causing white-nose syndrome of bats.</title>
        <authorList>
            <person name="Palmer J.M."/>
            <person name="Drees K.P."/>
            <person name="Foster J.T."/>
            <person name="Lindner D.L."/>
        </authorList>
    </citation>
    <scope>NUCLEOTIDE SEQUENCE [LARGE SCALE GENOMIC DNA]</scope>
    <source>
        <strain evidence="5 6">UAMH 10579</strain>
    </source>
</reference>
<dbReference type="OrthoDB" id="417891at2759"/>
<dbReference type="RefSeq" id="XP_018126176.1">
    <property type="nucleotide sequence ID" value="XM_018279021.2"/>
</dbReference>
<organism evidence="5 6">
    <name type="scientific">Pseudogymnoascus verrucosus</name>
    <dbReference type="NCBI Taxonomy" id="342668"/>
    <lineage>
        <taxon>Eukaryota</taxon>
        <taxon>Fungi</taxon>
        <taxon>Dikarya</taxon>
        <taxon>Ascomycota</taxon>
        <taxon>Pezizomycotina</taxon>
        <taxon>Leotiomycetes</taxon>
        <taxon>Thelebolales</taxon>
        <taxon>Thelebolaceae</taxon>
        <taxon>Pseudogymnoascus</taxon>
    </lineage>
</organism>
<keyword evidence="3" id="KW-0560">Oxidoreductase</keyword>
<dbReference type="GO" id="GO:0016616">
    <property type="term" value="F:oxidoreductase activity, acting on the CH-OH group of donors, NAD or NADP as acceptor"/>
    <property type="evidence" value="ECO:0007669"/>
    <property type="project" value="TreeGrafter"/>
</dbReference>
<dbReference type="PROSITE" id="PS00061">
    <property type="entry name" value="ADH_SHORT"/>
    <property type="match status" value="1"/>
</dbReference>
<dbReference type="PANTHER" id="PTHR42760:SF127">
    <property type="entry name" value="3-KETOACYL-ACYL CARRIER PROTEIN REDUCTASE-RELATED"/>
    <property type="match status" value="1"/>
</dbReference>
<dbReference type="InterPro" id="IPR036291">
    <property type="entry name" value="NAD(P)-bd_dom_sf"/>
</dbReference>
<dbReference type="Pfam" id="PF00106">
    <property type="entry name" value="adh_short"/>
    <property type="match status" value="1"/>
</dbReference>
<evidence type="ECO:0000256" key="2">
    <source>
        <dbReference type="ARBA" id="ARBA00022857"/>
    </source>
</evidence>
<keyword evidence="6" id="KW-1185">Reference proteome</keyword>
<dbReference type="Proteomes" id="UP000091956">
    <property type="component" value="Unassembled WGS sequence"/>
</dbReference>
<dbReference type="Gene3D" id="3.40.50.720">
    <property type="entry name" value="NAD(P)-binding Rossmann-like Domain"/>
    <property type="match status" value="1"/>
</dbReference>
<evidence type="ECO:0000313" key="5">
    <source>
        <dbReference type="EMBL" id="OBT92443.1"/>
    </source>
</evidence>
<dbReference type="CDD" id="cd05233">
    <property type="entry name" value="SDR_c"/>
    <property type="match status" value="1"/>
</dbReference>
<name>A0A1B8G9C8_9PEZI</name>
<dbReference type="FunFam" id="3.40.50.720:FF:000173">
    <property type="entry name" value="3-oxoacyl-[acyl-carrier protein] reductase"/>
    <property type="match status" value="1"/>
</dbReference>
<comment type="similarity">
    <text evidence="1 4">Belongs to the short-chain dehydrogenases/reductases (SDR) family.</text>
</comment>
<dbReference type="EMBL" id="KV460267">
    <property type="protein sequence ID" value="OBT92443.1"/>
    <property type="molecule type" value="Genomic_DNA"/>
</dbReference>
<evidence type="ECO:0000256" key="1">
    <source>
        <dbReference type="ARBA" id="ARBA00006484"/>
    </source>
</evidence>
<evidence type="ECO:0000256" key="3">
    <source>
        <dbReference type="ARBA" id="ARBA00023002"/>
    </source>
</evidence>
<gene>
    <name evidence="5" type="ORF">VE01_09608</name>
</gene>
<sequence>MADNKIEGRLALVTGASGGIGEACARKLASCGVNLALTYSTSKDKIDALVASLDEISNGLRITIHKADMGSVEDIANMFKEIQEQHKAPIDVLVSNAGYGKRIVDISEIPLDEFEYTMNVNLRASFLLVKGVVEGMKAQKWGRIIFVSSIAAYGGGINGCHYAASKGGLMGMMKNLSSGLAQYNISVNDVAPAMIGATGMIPNPEAVPGVIETIPLGRFGQPDEVANVVEMFAKTGYCTGQSLVVAGGLK</sequence>
<dbReference type="SUPFAM" id="SSF51735">
    <property type="entry name" value="NAD(P)-binding Rossmann-fold domains"/>
    <property type="match status" value="1"/>
</dbReference>
<proteinExistence type="inferred from homology"/>
<accession>A0A1B8G9C8</accession>
<dbReference type="PRINTS" id="PR00080">
    <property type="entry name" value="SDRFAMILY"/>
</dbReference>
<dbReference type="GO" id="GO:0048038">
    <property type="term" value="F:quinone binding"/>
    <property type="evidence" value="ECO:0007669"/>
    <property type="project" value="TreeGrafter"/>
</dbReference>
<dbReference type="PANTHER" id="PTHR42760">
    <property type="entry name" value="SHORT-CHAIN DEHYDROGENASES/REDUCTASES FAMILY MEMBER"/>
    <property type="match status" value="1"/>
</dbReference>
<evidence type="ECO:0000313" key="6">
    <source>
        <dbReference type="Proteomes" id="UP000091956"/>
    </source>
</evidence>